<dbReference type="GO" id="GO:0016020">
    <property type="term" value="C:membrane"/>
    <property type="evidence" value="ECO:0007669"/>
    <property type="project" value="UniProtKB-SubCell"/>
</dbReference>
<keyword evidence="11" id="KW-1185">Reference proteome</keyword>
<evidence type="ECO:0000313" key="11">
    <source>
        <dbReference type="Proteomes" id="UP001144805"/>
    </source>
</evidence>
<feature type="transmembrane region" description="Helical" evidence="8">
    <location>
        <begin position="59"/>
        <end position="76"/>
    </location>
</feature>
<dbReference type="PANTHER" id="PTHR45755:SF4">
    <property type="entry name" value="ZINC TRANSPORTER 7"/>
    <property type="match status" value="1"/>
</dbReference>
<feature type="domain" description="Cation efflux protein transmembrane" evidence="9">
    <location>
        <begin position="27"/>
        <end position="251"/>
    </location>
</feature>
<keyword evidence="5" id="KW-0406">Ion transport</keyword>
<protein>
    <submittedName>
        <fullName evidence="10">CDF family Co(II)/Ni(II) efflux transporter DmeF</fullName>
    </submittedName>
</protein>
<feature type="transmembrane region" description="Helical" evidence="8">
    <location>
        <begin position="96"/>
        <end position="117"/>
    </location>
</feature>
<comment type="caution">
    <text evidence="10">The sequence shown here is derived from an EMBL/GenBank/DDBJ whole genome shotgun (WGS) entry which is preliminary data.</text>
</comment>
<feature type="compositionally biased region" description="Basic and acidic residues" evidence="7">
    <location>
        <begin position="156"/>
        <end position="174"/>
    </location>
</feature>
<keyword evidence="4 8" id="KW-1133">Transmembrane helix</keyword>
<dbReference type="GO" id="GO:0006882">
    <property type="term" value="P:intracellular zinc ion homeostasis"/>
    <property type="evidence" value="ECO:0007669"/>
    <property type="project" value="InterPro"/>
</dbReference>
<comment type="subcellular location">
    <subcellularLocation>
        <location evidence="1">Membrane</location>
        <topology evidence="1">Multi-pass membrane protein</topology>
    </subcellularLocation>
</comment>
<keyword evidence="3 8" id="KW-0812">Transmembrane</keyword>
<dbReference type="GO" id="GO:0005385">
    <property type="term" value="F:zinc ion transmembrane transporter activity"/>
    <property type="evidence" value="ECO:0007669"/>
    <property type="project" value="InterPro"/>
</dbReference>
<dbReference type="InterPro" id="IPR002524">
    <property type="entry name" value="Cation_efflux"/>
</dbReference>
<evidence type="ECO:0000256" key="7">
    <source>
        <dbReference type="SAM" id="MobiDB-lite"/>
    </source>
</evidence>
<evidence type="ECO:0000256" key="3">
    <source>
        <dbReference type="ARBA" id="ARBA00022692"/>
    </source>
</evidence>
<evidence type="ECO:0000256" key="2">
    <source>
        <dbReference type="ARBA" id="ARBA00022448"/>
    </source>
</evidence>
<dbReference type="Pfam" id="PF01545">
    <property type="entry name" value="Cation_efflux"/>
    <property type="match status" value="1"/>
</dbReference>
<dbReference type="InterPro" id="IPR045316">
    <property type="entry name" value="Msc2-like"/>
</dbReference>
<dbReference type="NCBIfam" id="NF033827">
    <property type="entry name" value="CDF_efflux_DmeF"/>
    <property type="match status" value="1"/>
</dbReference>
<dbReference type="SUPFAM" id="SSF161111">
    <property type="entry name" value="Cation efflux protein transmembrane domain-like"/>
    <property type="match status" value="1"/>
</dbReference>
<evidence type="ECO:0000256" key="5">
    <source>
        <dbReference type="ARBA" id="ARBA00023065"/>
    </source>
</evidence>
<feature type="transmembrane region" description="Helical" evidence="8">
    <location>
        <begin position="129"/>
        <end position="148"/>
    </location>
</feature>
<evidence type="ECO:0000256" key="1">
    <source>
        <dbReference type="ARBA" id="ARBA00004141"/>
    </source>
</evidence>
<keyword evidence="6 8" id="KW-0472">Membrane</keyword>
<evidence type="ECO:0000259" key="9">
    <source>
        <dbReference type="Pfam" id="PF01545"/>
    </source>
</evidence>
<feature type="transmembrane region" description="Helical" evidence="8">
    <location>
        <begin position="220"/>
        <end position="240"/>
    </location>
</feature>
<dbReference type="PANTHER" id="PTHR45755">
    <property type="match status" value="1"/>
</dbReference>
<dbReference type="AlphaFoldDB" id="A0A9X3E306"/>
<gene>
    <name evidence="10" type="primary">dmeF</name>
    <name evidence="10" type="ORF">OSH07_16565</name>
</gene>
<feature type="region of interest" description="Disordered" evidence="7">
    <location>
        <begin position="156"/>
        <end position="184"/>
    </location>
</feature>
<reference evidence="10" key="1">
    <citation type="submission" date="2022-11" db="EMBL/GenBank/DDBJ databases">
        <title>Biodiversity and phylogenetic relationships of bacteria.</title>
        <authorList>
            <person name="Machado R.A.R."/>
            <person name="Bhat A."/>
            <person name="Loulou A."/>
            <person name="Kallel S."/>
        </authorList>
    </citation>
    <scope>NUCLEOTIDE SEQUENCE</scope>
    <source>
        <strain evidence="10">K-TC2</strain>
    </source>
</reference>
<feature type="transmembrane region" description="Helical" evidence="8">
    <location>
        <begin position="194"/>
        <end position="214"/>
    </location>
</feature>
<evidence type="ECO:0000256" key="8">
    <source>
        <dbReference type="SAM" id="Phobius"/>
    </source>
</evidence>
<dbReference type="RefSeq" id="WP_266339790.1">
    <property type="nucleotide sequence ID" value="NZ_JAPKNK010000007.1"/>
</dbReference>
<keyword evidence="2" id="KW-0813">Transport</keyword>
<dbReference type="Proteomes" id="UP001144805">
    <property type="component" value="Unassembled WGS sequence"/>
</dbReference>
<accession>A0A9X3E306</accession>
<dbReference type="Gene3D" id="1.20.1510.10">
    <property type="entry name" value="Cation efflux protein transmembrane domain"/>
    <property type="match status" value="1"/>
</dbReference>
<dbReference type="NCBIfam" id="TIGR01297">
    <property type="entry name" value="CDF"/>
    <property type="match status" value="1"/>
</dbReference>
<feature type="compositionally biased region" description="Basic residues" evidence="7">
    <location>
        <begin position="175"/>
        <end position="184"/>
    </location>
</feature>
<sequence length="327" mass="34967">MNATQSLGGHNHVFLGASHDRNQRRTMIVVAITALTMMAEIVAGYAYGSMALLADGFHMSTHAGALLVAALAYRFARRHAHDPAFTFGTGKVGDLAAFASAVILGMIALLIAVDAAWRLTSPVEINFRPAIAVAVIGLVVNLVSAALLHESDAHGHSHAPHAYDHDHGDHDDHDHHHHHHHAHGAARDHNLRAAYLHVVADAATSVLAIAALLAGQLLNWVWLDPAVGILGAVLIASWSIQLMRDSGRILVDTVPDPKLAAAMRATIERDGSRVTDLHLWRVGPGHNAAVISLVSANPASPETYRHRLSNLGRLSHVTVEVERARPG</sequence>
<dbReference type="InterPro" id="IPR027469">
    <property type="entry name" value="Cation_efflux_TMD_sf"/>
</dbReference>
<evidence type="ECO:0000313" key="10">
    <source>
        <dbReference type="EMBL" id="MCX5570821.1"/>
    </source>
</evidence>
<evidence type="ECO:0000256" key="6">
    <source>
        <dbReference type="ARBA" id="ARBA00023136"/>
    </source>
</evidence>
<evidence type="ECO:0000256" key="4">
    <source>
        <dbReference type="ARBA" id="ARBA00022989"/>
    </source>
</evidence>
<feature type="transmembrane region" description="Helical" evidence="8">
    <location>
        <begin position="27"/>
        <end position="47"/>
    </location>
</feature>
<dbReference type="InterPro" id="IPR058533">
    <property type="entry name" value="Cation_efflux_TM"/>
</dbReference>
<dbReference type="EMBL" id="JAPKNK010000007">
    <property type="protein sequence ID" value="MCX5570821.1"/>
    <property type="molecule type" value="Genomic_DNA"/>
</dbReference>
<proteinExistence type="predicted"/>
<organism evidence="10 11">
    <name type="scientific">Kaistia nematophila</name>
    <dbReference type="NCBI Taxonomy" id="2994654"/>
    <lineage>
        <taxon>Bacteria</taxon>
        <taxon>Pseudomonadati</taxon>
        <taxon>Pseudomonadota</taxon>
        <taxon>Alphaproteobacteria</taxon>
        <taxon>Hyphomicrobiales</taxon>
        <taxon>Kaistiaceae</taxon>
        <taxon>Kaistia</taxon>
    </lineage>
</organism>
<name>A0A9X3E306_9HYPH</name>